<organism evidence="1 2">
    <name type="scientific">Aphanomyces astaci</name>
    <name type="common">Crayfish plague agent</name>
    <dbReference type="NCBI Taxonomy" id="112090"/>
    <lineage>
        <taxon>Eukaryota</taxon>
        <taxon>Sar</taxon>
        <taxon>Stramenopiles</taxon>
        <taxon>Oomycota</taxon>
        <taxon>Saprolegniomycetes</taxon>
        <taxon>Saprolegniales</taxon>
        <taxon>Verrucalvaceae</taxon>
        <taxon>Aphanomyces</taxon>
    </lineage>
</organism>
<accession>A0A6A5AID7</accession>
<proteinExistence type="predicted"/>
<gene>
    <name evidence="1" type="ORF">AaE_006031</name>
</gene>
<dbReference type="AlphaFoldDB" id="A0A6A5AID7"/>
<protein>
    <submittedName>
        <fullName evidence="1">Uncharacterized protein</fullName>
    </submittedName>
</protein>
<comment type="caution">
    <text evidence="1">The sequence shown here is derived from an EMBL/GenBank/DDBJ whole genome shotgun (WGS) entry which is preliminary data.</text>
</comment>
<name>A0A6A5AID7_APHAT</name>
<evidence type="ECO:0000313" key="1">
    <source>
        <dbReference type="EMBL" id="KAF0752451.1"/>
    </source>
</evidence>
<dbReference type="EMBL" id="VJMI01011567">
    <property type="protein sequence ID" value="KAF0752451.1"/>
    <property type="molecule type" value="Genomic_DNA"/>
</dbReference>
<reference evidence="1 2" key="1">
    <citation type="submission" date="2019-06" db="EMBL/GenBank/DDBJ databases">
        <title>Genomics analysis of Aphanomyces spp. identifies a new class of oomycete effector associated with host adaptation.</title>
        <authorList>
            <person name="Gaulin E."/>
        </authorList>
    </citation>
    <scope>NUCLEOTIDE SEQUENCE [LARGE SCALE GENOMIC DNA]</scope>
    <source>
        <strain evidence="1 2">E</strain>
    </source>
</reference>
<evidence type="ECO:0000313" key="2">
    <source>
        <dbReference type="Proteomes" id="UP000469452"/>
    </source>
</evidence>
<dbReference type="Proteomes" id="UP000469452">
    <property type="component" value="Unassembled WGS sequence"/>
</dbReference>
<sequence>MDPCPQCGNTLFDGNSCCVCSWDCHRAARTEQRTRVASQGSRLESYKKRVLEATLASQFNDKFNSGFTNYAKATTTPIRKNVPHRNARVQALRSQSDVGADGCDGGEASHDARLLYGESDEGTDYIAGDEEAQDAQQSVAMSDTPPSPSVITSAGPFNAYFGVLQRTKAYFTLVPGY</sequence>